<dbReference type="InterPro" id="IPR036390">
    <property type="entry name" value="WH_DNA-bd_sf"/>
</dbReference>
<name>A0A1M5WC97_9BURK</name>
<dbReference type="GO" id="GO:0045892">
    <property type="term" value="P:negative regulation of DNA-templated transcription"/>
    <property type="evidence" value="ECO:0007669"/>
    <property type="project" value="TreeGrafter"/>
</dbReference>
<dbReference type="OrthoDB" id="8582866at2"/>
<dbReference type="InterPro" id="IPR036388">
    <property type="entry name" value="WH-like_DNA-bd_sf"/>
</dbReference>
<dbReference type="Pfam" id="PF00392">
    <property type="entry name" value="GntR"/>
    <property type="match status" value="1"/>
</dbReference>
<dbReference type="InterPro" id="IPR050679">
    <property type="entry name" value="Bact_HTH_transcr_reg"/>
</dbReference>
<evidence type="ECO:0000256" key="2">
    <source>
        <dbReference type="ARBA" id="ARBA00023125"/>
    </source>
</evidence>
<dbReference type="PROSITE" id="PS50949">
    <property type="entry name" value="HTH_GNTR"/>
    <property type="match status" value="1"/>
</dbReference>
<dbReference type="AlphaFoldDB" id="A0A1M5WC97"/>
<dbReference type="GO" id="GO:0003677">
    <property type="term" value="F:DNA binding"/>
    <property type="evidence" value="ECO:0007669"/>
    <property type="project" value="UniProtKB-KW"/>
</dbReference>
<evidence type="ECO:0000256" key="3">
    <source>
        <dbReference type="ARBA" id="ARBA00023163"/>
    </source>
</evidence>
<keyword evidence="2" id="KW-0238">DNA-binding</keyword>
<protein>
    <submittedName>
        <fullName evidence="5">Transcriptional regulator, GntR family</fullName>
    </submittedName>
</protein>
<keyword evidence="6" id="KW-1185">Reference proteome</keyword>
<dbReference type="SUPFAM" id="SSF46785">
    <property type="entry name" value="Winged helix' DNA-binding domain"/>
    <property type="match status" value="1"/>
</dbReference>
<evidence type="ECO:0000313" key="5">
    <source>
        <dbReference type="EMBL" id="SHH85048.1"/>
    </source>
</evidence>
<dbReference type="PANTHER" id="PTHR44846">
    <property type="entry name" value="MANNOSYL-D-GLYCERATE TRANSPORT/METABOLISM SYSTEM REPRESSOR MNGR-RELATED"/>
    <property type="match status" value="1"/>
</dbReference>
<dbReference type="Proteomes" id="UP000184226">
    <property type="component" value="Unassembled WGS sequence"/>
</dbReference>
<organism evidence="5 6">
    <name type="scientific">Pollutimonas bauzanensis</name>
    <dbReference type="NCBI Taxonomy" id="658167"/>
    <lineage>
        <taxon>Bacteria</taxon>
        <taxon>Pseudomonadati</taxon>
        <taxon>Pseudomonadota</taxon>
        <taxon>Betaproteobacteria</taxon>
        <taxon>Burkholderiales</taxon>
        <taxon>Alcaligenaceae</taxon>
        <taxon>Pollutimonas</taxon>
    </lineage>
</organism>
<dbReference type="InterPro" id="IPR011663">
    <property type="entry name" value="UTRA"/>
</dbReference>
<evidence type="ECO:0000313" key="6">
    <source>
        <dbReference type="Proteomes" id="UP000184226"/>
    </source>
</evidence>
<dbReference type="PRINTS" id="PR00035">
    <property type="entry name" value="HTHGNTR"/>
</dbReference>
<dbReference type="InterPro" id="IPR000524">
    <property type="entry name" value="Tscrpt_reg_HTH_GntR"/>
</dbReference>
<dbReference type="GO" id="GO:0003700">
    <property type="term" value="F:DNA-binding transcription factor activity"/>
    <property type="evidence" value="ECO:0007669"/>
    <property type="project" value="InterPro"/>
</dbReference>
<dbReference type="InterPro" id="IPR028978">
    <property type="entry name" value="Chorismate_lyase_/UTRA_dom_sf"/>
</dbReference>
<dbReference type="SMART" id="SM00345">
    <property type="entry name" value="HTH_GNTR"/>
    <property type="match status" value="1"/>
</dbReference>
<dbReference type="Pfam" id="PF07702">
    <property type="entry name" value="UTRA"/>
    <property type="match status" value="1"/>
</dbReference>
<evidence type="ECO:0000259" key="4">
    <source>
        <dbReference type="PROSITE" id="PS50949"/>
    </source>
</evidence>
<dbReference type="STRING" id="658167.SAMN04488135_105184"/>
<dbReference type="PANTHER" id="PTHR44846:SF1">
    <property type="entry name" value="MANNOSYL-D-GLYCERATE TRANSPORT_METABOLISM SYSTEM REPRESSOR MNGR-RELATED"/>
    <property type="match status" value="1"/>
</dbReference>
<sequence length="259" mass="28844">MTKQLLDLAHRSSAPLYGQVASLMRTRIEHGEWAVGAQMPTVDDLAREYGVARITIRQALDDLAGQSLISRGRGRGTFVARSLADERWYRLPATWNDLLRTGEGLTRKLLDSESASGAGLIEPEDGLMAESYQRIRRVHSRDDVPYCLIDIYLASDIFEQAPQEFETHLILPMLAERFNEHLASASQSLVVASADMRAALHLDIPVGSAIARVRRVVLDHGGRVIHLAHISYPSRFVRLEMDLGINNKQEGGALNEHTK</sequence>
<evidence type="ECO:0000256" key="1">
    <source>
        <dbReference type="ARBA" id="ARBA00023015"/>
    </source>
</evidence>
<accession>A0A1M5WC97</accession>
<dbReference type="Gene3D" id="3.40.1410.10">
    <property type="entry name" value="Chorismate lyase-like"/>
    <property type="match status" value="1"/>
</dbReference>
<keyword evidence="3" id="KW-0804">Transcription</keyword>
<dbReference type="EMBL" id="FQXE01000005">
    <property type="protein sequence ID" value="SHH85048.1"/>
    <property type="molecule type" value="Genomic_DNA"/>
</dbReference>
<reference evidence="5 6" key="1">
    <citation type="submission" date="2016-11" db="EMBL/GenBank/DDBJ databases">
        <authorList>
            <person name="Jaros S."/>
            <person name="Januszkiewicz K."/>
            <person name="Wedrychowicz H."/>
        </authorList>
    </citation>
    <scope>NUCLEOTIDE SEQUENCE [LARGE SCALE GENOMIC DNA]</scope>
    <source>
        <strain evidence="5 6">CGMCC 1.10190</strain>
    </source>
</reference>
<dbReference type="SMART" id="SM00866">
    <property type="entry name" value="UTRA"/>
    <property type="match status" value="1"/>
</dbReference>
<dbReference type="RefSeq" id="WP_084135977.1">
    <property type="nucleotide sequence ID" value="NZ_FQXE01000005.1"/>
</dbReference>
<dbReference type="SUPFAM" id="SSF64288">
    <property type="entry name" value="Chorismate lyase-like"/>
    <property type="match status" value="1"/>
</dbReference>
<feature type="domain" description="HTH gntR-type" evidence="4">
    <location>
        <begin position="14"/>
        <end position="82"/>
    </location>
</feature>
<proteinExistence type="predicted"/>
<dbReference type="CDD" id="cd07377">
    <property type="entry name" value="WHTH_GntR"/>
    <property type="match status" value="1"/>
</dbReference>
<dbReference type="Gene3D" id="1.10.10.10">
    <property type="entry name" value="Winged helix-like DNA-binding domain superfamily/Winged helix DNA-binding domain"/>
    <property type="match status" value="1"/>
</dbReference>
<keyword evidence="1" id="KW-0805">Transcription regulation</keyword>
<gene>
    <name evidence="5" type="ORF">SAMN04488135_105184</name>
</gene>